<evidence type="ECO:0000256" key="7">
    <source>
        <dbReference type="RuleBase" id="RU361228"/>
    </source>
</evidence>
<keyword evidence="7" id="KW-0520">NAD</keyword>
<organism evidence="8 9">
    <name type="scientific">Engystomops pustulosus</name>
    <name type="common">Tungara frog</name>
    <name type="synonym">Physalaemus pustulosus</name>
    <dbReference type="NCBI Taxonomy" id="76066"/>
    <lineage>
        <taxon>Eukaryota</taxon>
        <taxon>Metazoa</taxon>
        <taxon>Chordata</taxon>
        <taxon>Craniata</taxon>
        <taxon>Vertebrata</taxon>
        <taxon>Euteleostomi</taxon>
        <taxon>Amphibia</taxon>
        <taxon>Batrachia</taxon>
        <taxon>Anura</taxon>
        <taxon>Neobatrachia</taxon>
        <taxon>Hyloidea</taxon>
        <taxon>Leptodactylidae</taxon>
        <taxon>Leiuperinae</taxon>
        <taxon>Engystomops</taxon>
    </lineage>
</organism>
<keyword evidence="4" id="KW-0548">Nucleotidyltransferase</keyword>
<dbReference type="SUPFAM" id="SSF56399">
    <property type="entry name" value="ADP-ribosylation"/>
    <property type="match status" value="1"/>
</dbReference>
<dbReference type="Pfam" id="PF01129">
    <property type="entry name" value="ART"/>
    <property type="match status" value="1"/>
</dbReference>
<comment type="similarity">
    <text evidence="1 7">Belongs to the Arg-specific ADP-ribosyltransferase family.</text>
</comment>
<dbReference type="InterPro" id="IPR000768">
    <property type="entry name" value="ART"/>
</dbReference>
<comment type="catalytic activity">
    <reaction evidence="6 7">
        <text>L-arginyl-[protein] + NAD(+) = N(omega)-(ADP-D-ribosyl)-L-arginyl-[protein] + nicotinamide + H(+)</text>
        <dbReference type="Rhea" id="RHEA:19149"/>
        <dbReference type="Rhea" id="RHEA-COMP:10532"/>
        <dbReference type="Rhea" id="RHEA-COMP:15087"/>
        <dbReference type="ChEBI" id="CHEBI:15378"/>
        <dbReference type="ChEBI" id="CHEBI:17154"/>
        <dbReference type="ChEBI" id="CHEBI:29965"/>
        <dbReference type="ChEBI" id="CHEBI:57540"/>
        <dbReference type="ChEBI" id="CHEBI:142554"/>
        <dbReference type="EC" id="2.4.2.31"/>
    </reaction>
</comment>
<evidence type="ECO:0000256" key="1">
    <source>
        <dbReference type="ARBA" id="ARBA00009558"/>
    </source>
</evidence>
<dbReference type="AlphaFoldDB" id="A0AAV6Z462"/>
<evidence type="ECO:0000313" key="9">
    <source>
        <dbReference type="Proteomes" id="UP000824782"/>
    </source>
</evidence>
<evidence type="ECO:0000256" key="3">
    <source>
        <dbReference type="ARBA" id="ARBA00022679"/>
    </source>
</evidence>
<sequence length="244" mass="28322">MEGFFDDQYIGCTEEMETLAPELLKKEKMASAEFEKQWNEAAEVWESSKPYLKNIPEGFKDEYGIALLTFWFLDLNISKSIINDFSRFGQDPKSFRYHSFHFYLTRALSLLRPGCGGKLVTVYKELHNFQVQMPLPPEVRFPGFGLFITNNEPKKKNGDLSLIINTCFGMKMLQLSVFPSVKGLLIPMNEVFWVRSYDEVENQIIVESTYRKCSYYNCAYLGATRHHQRLCPSRLCVQRTPSEA</sequence>
<dbReference type="EC" id="2.4.2.31" evidence="7"/>
<protein>
    <recommendedName>
        <fullName evidence="7">NAD(P)(+)--arginine ADP-ribosyltransferase</fullName>
        <ecNumber evidence="7">2.4.2.31</ecNumber>
    </recommendedName>
    <alternativeName>
        <fullName evidence="7">Mono(ADP-ribosyl)transferase</fullName>
    </alternativeName>
</protein>
<name>A0AAV6Z462_ENGPU</name>
<evidence type="ECO:0000313" key="8">
    <source>
        <dbReference type="EMBL" id="KAG8544359.1"/>
    </source>
</evidence>
<dbReference type="PANTHER" id="PTHR10339:SF2">
    <property type="entry name" value="ECTO-ADP-RIBOSYLTRANSFERASE 5"/>
    <property type="match status" value="1"/>
</dbReference>
<dbReference type="PROSITE" id="PS51996">
    <property type="entry name" value="TR_MART"/>
    <property type="match status" value="1"/>
</dbReference>
<proteinExistence type="inferred from homology"/>
<keyword evidence="5 7" id="KW-0521">NADP</keyword>
<keyword evidence="3 7" id="KW-0808">Transferase</keyword>
<evidence type="ECO:0000256" key="2">
    <source>
        <dbReference type="ARBA" id="ARBA00022676"/>
    </source>
</evidence>
<dbReference type="Gene3D" id="3.90.176.10">
    <property type="entry name" value="Toxin ADP-ribosyltransferase, Chain A, domain 1"/>
    <property type="match status" value="1"/>
</dbReference>
<accession>A0AAV6Z462</accession>
<evidence type="ECO:0000256" key="5">
    <source>
        <dbReference type="ARBA" id="ARBA00022857"/>
    </source>
</evidence>
<reference evidence="8" key="1">
    <citation type="thesis" date="2020" institute="ProQuest LLC" country="789 East Eisenhower Parkway, Ann Arbor, MI, USA">
        <title>Comparative Genomics and Chromosome Evolution.</title>
        <authorList>
            <person name="Mudd A.B."/>
        </authorList>
    </citation>
    <scope>NUCLEOTIDE SEQUENCE</scope>
    <source>
        <strain evidence="8">237g6f4</strain>
        <tissue evidence="8">Blood</tissue>
    </source>
</reference>
<dbReference type="Proteomes" id="UP000824782">
    <property type="component" value="Unassembled WGS sequence"/>
</dbReference>
<dbReference type="EMBL" id="WNYA01002346">
    <property type="protein sequence ID" value="KAG8544359.1"/>
    <property type="molecule type" value="Genomic_DNA"/>
</dbReference>
<dbReference type="GO" id="GO:0016779">
    <property type="term" value="F:nucleotidyltransferase activity"/>
    <property type="evidence" value="ECO:0007669"/>
    <property type="project" value="UniProtKB-KW"/>
</dbReference>
<gene>
    <name evidence="8" type="ORF">GDO81_022621</name>
</gene>
<evidence type="ECO:0000256" key="4">
    <source>
        <dbReference type="ARBA" id="ARBA00022695"/>
    </source>
</evidence>
<dbReference type="InterPro" id="IPR050999">
    <property type="entry name" value="ADP-ribosyltransferase_ARG"/>
</dbReference>
<evidence type="ECO:0000256" key="6">
    <source>
        <dbReference type="ARBA" id="ARBA00047597"/>
    </source>
</evidence>
<dbReference type="GO" id="GO:0106274">
    <property type="term" value="F:NAD+-protein-arginine ADP-ribosyltransferase activity"/>
    <property type="evidence" value="ECO:0007669"/>
    <property type="project" value="UniProtKB-EC"/>
</dbReference>
<comment type="caution">
    <text evidence="8">The sequence shown here is derived from an EMBL/GenBank/DDBJ whole genome shotgun (WGS) entry which is preliminary data.</text>
</comment>
<dbReference type="PANTHER" id="PTHR10339">
    <property type="entry name" value="ADP-RIBOSYLTRANSFERASE"/>
    <property type="match status" value="1"/>
</dbReference>
<keyword evidence="9" id="KW-1185">Reference proteome</keyword>
<dbReference type="GO" id="GO:0003950">
    <property type="term" value="F:NAD+ poly-ADP-ribosyltransferase activity"/>
    <property type="evidence" value="ECO:0007669"/>
    <property type="project" value="TreeGrafter"/>
</dbReference>
<dbReference type="PRINTS" id="PR00970">
    <property type="entry name" value="RIBTRNSFRASE"/>
</dbReference>
<keyword evidence="2 7" id="KW-0328">Glycosyltransferase</keyword>